<sequence length="134" mass="14902">MAMDSKNNRQITKNKNFAQAFGHAWDGFCLIFFRERNFRIHLLGMFIVIVVGLVLHVDARTWLWLLLACFLVLSAEIVNTLVEYLVDLTVGPHFDPVAKKVKDIAAGGVLFTAGMALVIGAIVLVPYVTALLPF</sequence>
<gene>
    <name evidence="16" type="ORF">M3M35_01645</name>
</gene>
<dbReference type="Gene3D" id="1.10.287.3610">
    <property type="match status" value="1"/>
</dbReference>
<evidence type="ECO:0000256" key="11">
    <source>
        <dbReference type="ARBA" id="ARBA00023098"/>
    </source>
</evidence>
<keyword evidence="6 15" id="KW-0812">Transmembrane</keyword>
<evidence type="ECO:0000256" key="1">
    <source>
        <dbReference type="ARBA" id="ARBA00004651"/>
    </source>
</evidence>
<dbReference type="CDD" id="cd14265">
    <property type="entry name" value="UDPK_IM_like"/>
    <property type="match status" value="1"/>
</dbReference>
<keyword evidence="17" id="KW-1185">Reference proteome</keyword>
<keyword evidence="3" id="KW-1003">Cell membrane</keyword>
<feature type="transmembrane region" description="Helical" evidence="15">
    <location>
        <begin position="107"/>
        <end position="128"/>
    </location>
</feature>
<evidence type="ECO:0000256" key="8">
    <source>
        <dbReference type="ARBA" id="ARBA00022777"/>
    </source>
</evidence>
<comment type="subcellular location">
    <subcellularLocation>
        <location evidence="1">Cell membrane</location>
        <topology evidence="1">Multi-pass membrane protein</topology>
    </subcellularLocation>
</comment>
<dbReference type="EMBL" id="CP097116">
    <property type="protein sequence ID" value="USS85394.1"/>
    <property type="molecule type" value="Genomic_DNA"/>
</dbReference>
<keyword evidence="4" id="KW-0444">Lipid biosynthesis</keyword>
<accession>A0ABY5BNX7</accession>
<evidence type="ECO:0000256" key="7">
    <source>
        <dbReference type="ARBA" id="ARBA00022741"/>
    </source>
</evidence>
<name>A0ABY5BNX7_9LACO</name>
<keyword evidence="11" id="KW-0443">Lipid metabolism</keyword>
<dbReference type="Pfam" id="PF01219">
    <property type="entry name" value="DAGK_prokar"/>
    <property type="match status" value="1"/>
</dbReference>
<proteinExistence type="inferred from homology"/>
<dbReference type="InterPro" id="IPR036945">
    <property type="entry name" value="DAGK_sf"/>
</dbReference>
<dbReference type="PANTHER" id="PTHR34299">
    <property type="entry name" value="DIACYLGLYCEROL KINASE"/>
    <property type="match status" value="1"/>
</dbReference>
<evidence type="ECO:0000256" key="4">
    <source>
        <dbReference type="ARBA" id="ARBA00022516"/>
    </source>
</evidence>
<keyword evidence="12 15" id="KW-0472">Membrane</keyword>
<keyword evidence="13" id="KW-0594">Phospholipid biosynthesis</keyword>
<keyword evidence="10 15" id="KW-1133">Transmembrane helix</keyword>
<evidence type="ECO:0000313" key="17">
    <source>
        <dbReference type="Proteomes" id="UP001056707"/>
    </source>
</evidence>
<evidence type="ECO:0000256" key="13">
    <source>
        <dbReference type="ARBA" id="ARBA00023209"/>
    </source>
</evidence>
<evidence type="ECO:0000256" key="5">
    <source>
        <dbReference type="ARBA" id="ARBA00022679"/>
    </source>
</evidence>
<keyword evidence="7" id="KW-0547">Nucleotide-binding</keyword>
<dbReference type="Proteomes" id="UP001056707">
    <property type="component" value="Chromosome"/>
</dbReference>
<reference evidence="16" key="1">
    <citation type="submission" date="2022-05" db="EMBL/GenBank/DDBJ databases">
        <authorList>
            <person name="Oliphant S.A."/>
            <person name="Watson-Haigh N.S."/>
            <person name="Sumby K.M."/>
            <person name="Gardner J.M."/>
            <person name="Jiranek V."/>
        </authorList>
    </citation>
    <scope>NUCLEOTIDE SEQUENCE</scope>
    <source>
        <strain evidence="16">KI16_H9</strain>
    </source>
</reference>
<dbReference type="GO" id="GO:0016301">
    <property type="term" value="F:kinase activity"/>
    <property type="evidence" value="ECO:0007669"/>
    <property type="project" value="UniProtKB-KW"/>
</dbReference>
<comment type="similarity">
    <text evidence="2">Belongs to the bacterial diacylglycerol kinase family.</text>
</comment>
<keyword evidence="14" id="KW-1208">Phospholipid metabolism</keyword>
<evidence type="ECO:0000256" key="2">
    <source>
        <dbReference type="ARBA" id="ARBA00005967"/>
    </source>
</evidence>
<feature type="transmembrane region" description="Helical" evidence="15">
    <location>
        <begin position="40"/>
        <end position="57"/>
    </location>
</feature>
<organism evidence="16 17">
    <name type="scientific">Fructilactobacillus myrtifloralis</name>
    <dbReference type="NCBI Taxonomy" id="2940301"/>
    <lineage>
        <taxon>Bacteria</taxon>
        <taxon>Bacillati</taxon>
        <taxon>Bacillota</taxon>
        <taxon>Bacilli</taxon>
        <taxon>Lactobacillales</taxon>
        <taxon>Lactobacillaceae</taxon>
        <taxon>Fructilactobacillus</taxon>
    </lineage>
</organism>
<dbReference type="InterPro" id="IPR000829">
    <property type="entry name" value="DAGK"/>
</dbReference>
<evidence type="ECO:0000313" key="16">
    <source>
        <dbReference type="EMBL" id="USS85394.1"/>
    </source>
</evidence>
<keyword evidence="9" id="KW-0067">ATP-binding</keyword>
<protein>
    <submittedName>
        <fullName evidence="16">Diacylglycerol kinase family protein</fullName>
    </submittedName>
</protein>
<evidence type="ECO:0000256" key="15">
    <source>
        <dbReference type="SAM" id="Phobius"/>
    </source>
</evidence>
<feature type="transmembrane region" description="Helical" evidence="15">
    <location>
        <begin position="63"/>
        <end position="86"/>
    </location>
</feature>
<dbReference type="RefSeq" id="WP_252750289.1">
    <property type="nucleotide sequence ID" value="NZ_CP097116.1"/>
</dbReference>
<dbReference type="InterPro" id="IPR033717">
    <property type="entry name" value="UDPK"/>
</dbReference>
<evidence type="ECO:0000256" key="9">
    <source>
        <dbReference type="ARBA" id="ARBA00022840"/>
    </source>
</evidence>
<keyword evidence="8 16" id="KW-0418">Kinase</keyword>
<evidence type="ECO:0000256" key="14">
    <source>
        <dbReference type="ARBA" id="ARBA00023264"/>
    </source>
</evidence>
<evidence type="ECO:0000256" key="6">
    <source>
        <dbReference type="ARBA" id="ARBA00022692"/>
    </source>
</evidence>
<evidence type="ECO:0000256" key="12">
    <source>
        <dbReference type="ARBA" id="ARBA00023136"/>
    </source>
</evidence>
<evidence type="ECO:0000256" key="10">
    <source>
        <dbReference type="ARBA" id="ARBA00022989"/>
    </source>
</evidence>
<keyword evidence="5" id="KW-0808">Transferase</keyword>
<dbReference type="PANTHER" id="PTHR34299:SF1">
    <property type="entry name" value="DIACYLGLYCEROL KINASE"/>
    <property type="match status" value="1"/>
</dbReference>
<evidence type="ECO:0000256" key="3">
    <source>
        <dbReference type="ARBA" id="ARBA00022475"/>
    </source>
</evidence>